<evidence type="ECO:0000256" key="2">
    <source>
        <dbReference type="ARBA" id="ARBA00023125"/>
    </source>
</evidence>
<dbReference type="InterPro" id="IPR001845">
    <property type="entry name" value="HTH_ArsR_DNA-bd_dom"/>
</dbReference>
<dbReference type="InterPro" id="IPR051081">
    <property type="entry name" value="HTH_MetalResp_TranReg"/>
</dbReference>
<dbReference type="NCBIfam" id="NF033788">
    <property type="entry name" value="HTH_metalloreg"/>
    <property type="match status" value="1"/>
</dbReference>
<evidence type="ECO:0000313" key="6">
    <source>
        <dbReference type="Proteomes" id="UP000319897"/>
    </source>
</evidence>
<dbReference type="Pfam" id="PF01022">
    <property type="entry name" value="HTH_5"/>
    <property type="match status" value="1"/>
</dbReference>
<evidence type="ECO:0000256" key="3">
    <source>
        <dbReference type="ARBA" id="ARBA00023163"/>
    </source>
</evidence>
<keyword evidence="6" id="KW-1185">Reference proteome</keyword>
<keyword evidence="3" id="KW-0804">Transcription</keyword>
<reference evidence="5 6" key="1">
    <citation type="submission" date="2019-06" db="EMBL/GenBank/DDBJ databases">
        <authorList>
            <person name="Lee I."/>
            <person name="Jang G.I."/>
            <person name="Hwang C.Y."/>
        </authorList>
    </citation>
    <scope>NUCLEOTIDE SEQUENCE [LARGE SCALE GENOMIC DNA]</scope>
    <source>
        <strain evidence="5 6">PAMC 28131</strain>
    </source>
</reference>
<dbReference type="AlphaFoldDB" id="A0A501XHV1"/>
<evidence type="ECO:0000259" key="4">
    <source>
        <dbReference type="PROSITE" id="PS50987"/>
    </source>
</evidence>
<dbReference type="EMBL" id="VFSU01000028">
    <property type="protein sequence ID" value="TPE60218.1"/>
    <property type="molecule type" value="Genomic_DNA"/>
</dbReference>
<feature type="domain" description="HTH arsR-type" evidence="4">
    <location>
        <begin position="3"/>
        <end position="102"/>
    </location>
</feature>
<sequence>MALGRDADAMARVLKMLANPDRLKMLCRMGMGDMDGGRRPTVGELVTLTGLSQSRVSQHLSLLREAGVVAPLREGQQVRYRLADAQVRAVMEALCDLCEVGLPPSAFGDPARQG</sequence>
<dbReference type="InterPro" id="IPR011991">
    <property type="entry name" value="ArsR-like_HTH"/>
</dbReference>
<dbReference type="InterPro" id="IPR036388">
    <property type="entry name" value="WH-like_DNA-bd_sf"/>
</dbReference>
<dbReference type="PANTHER" id="PTHR33154:SF28">
    <property type="entry name" value="HTH-TYPE TRANSCRIPTIONAL REGULATOR YGAV-RELATED"/>
    <property type="match status" value="1"/>
</dbReference>
<proteinExistence type="predicted"/>
<organism evidence="5 6">
    <name type="scientific">Sandaracinobacter neustonicus</name>
    <dbReference type="NCBI Taxonomy" id="1715348"/>
    <lineage>
        <taxon>Bacteria</taxon>
        <taxon>Pseudomonadati</taxon>
        <taxon>Pseudomonadota</taxon>
        <taxon>Alphaproteobacteria</taxon>
        <taxon>Sphingomonadales</taxon>
        <taxon>Sphingosinicellaceae</taxon>
        <taxon>Sandaracinobacter</taxon>
    </lineage>
</organism>
<keyword evidence="2" id="KW-0238">DNA-binding</keyword>
<dbReference type="Proteomes" id="UP000319897">
    <property type="component" value="Unassembled WGS sequence"/>
</dbReference>
<comment type="caution">
    <text evidence="5">The sequence shown here is derived from an EMBL/GenBank/DDBJ whole genome shotgun (WGS) entry which is preliminary data.</text>
</comment>
<dbReference type="Gene3D" id="1.10.10.10">
    <property type="entry name" value="Winged helix-like DNA-binding domain superfamily/Winged helix DNA-binding domain"/>
    <property type="match status" value="1"/>
</dbReference>
<dbReference type="InterPro" id="IPR036390">
    <property type="entry name" value="WH_DNA-bd_sf"/>
</dbReference>
<dbReference type="PROSITE" id="PS50987">
    <property type="entry name" value="HTH_ARSR_2"/>
    <property type="match status" value="1"/>
</dbReference>
<gene>
    <name evidence="5" type="ORF">FJQ54_12265</name>
</gene>
<dbReference type="PANTHER" id="PTHR33154">
    <property type="entry name" value="TRANSCRIPTIONAL REGULATOR, ARSR FAMILY"/>
    <property type="match status" value="1"/>
</dbReference>
<dbReference type="CDD" id="cd00090">
    <property type="entry name" value="HTH_ARSR"/>
    <property type="match status" value="1"/>
</dbReference>
<dbReference type="SUPFAM" id="SSF46785">
    <property type="entry name" value="Winged helix' DNA-binding domain"/>
    <property type="match status" value="1"/>
</dbReference>
<dbReference type="GO" id="GO:0003700">
    <property type="term" value="F:DNA-binding transcription factor activity"/>
    <property type="evidence" value="ECO:0007669"/>
    <property type="project" value="InterPro"/>
</dbReference>
<protein>
    <submittedName>
        <fullName evidence="5">Helix-turn-helix transcriptional regulator</fullName>
    </submittedName>
</protein>
<dbReference type="GO" id="GO:0003677">
    <property type="term" value="F:DNA binding"/>
    <property type="evidence" value="ECO:0007669"/>
    <property type="project" value="UniProtKB-KW"/>
</dbReference>
<dbReference type="SMART" id="SM00418">
    <property type="entry name" value="HTH_ARSR"/>
    <property type="match status" value="1"/>
</dbReference>
<keyword evidence="1" id="KW-0805">Transcription regulation</keyword>
<evidence type="ECO:0000313" key="5">
    <source>
        <dbReference type="EMBL" id="TPE60218.1"/>
    </source>
</evidence>
<evidence type="ECO:0000256" key="1">
    <source>
        <dbReference type="ARBA" id="ARBA00023015"/>
    </source>
</evidence>
<dbReference type="OrthoDB" id="194599at2"/>
<accession>A0A501XHV1</accession>
<name>A0A501XHV1_9SPHN</name>